<dbReference type="OrthoDB" id="1893612at2759"/>
<feature type="region of interest" description="Disordered" evidence="1">
    <location>
        <begin position="84"/>
        <end position="136"/>
    </location>
</feature>
<name>A0A9N7R2V9_STRHE</name>
<evidence type="ECO:0000256" key="1">
    <source>
        <dbReference type="SAM" id="MobiDB-lite"/>
    </source>
</evidence>
<protein>
    <recommendedName>
        <fullName evidence="6">Nitrate regulatory gene2 protein-like</fullName>
    </recommendedName>
</protein>
<proteinExistence type="predicted"/>
<comment type="caution">
    <text evidence="4">The sequence shown here is derived from an EMBL/GenBank/DDBJ whole genome shotgun (WGS) entry which is preliminary data.</text>
</comment>
<dbReference type="EMBL" id="CACSLK010001140">
    <property type="protein sequence ID" value="CAA0807722.1"/>
    <property type="molecule type" value="Genomic_DNA"/>
</dbReference>
<dbReference type="Pfam" id="PF04783">
    <property type="entry name" value="DUF630"/>
    <property type="match status" value="1"/>
</dbReference>
<dbReference type="PANTHER" id="PTHR21450">
    <property type="entry name" value="PROTEIN ALTERED PHOSPHATE STARVATION RESPONSE 1"/>
    <property type="match status" value="1"/>
</dbReference>
<dbReference type="Pfam" id="PF04782">
    <property type="entry name" value="DUF632"/>
    <property type="match status" value="1"/>
</dbReference>
<reference evidence="4" key="1">
    <citation type="submission" date="2019-12" db="EMBL/GenBank/DDBJ databases">
        <authorList>
            <person name="Scholes J."/>
        </authorList>
    </citation>
    <scope>NUCLEOTIDE SEQUENCE</scope>
</reference>
<dbReference type="Proteomes" id="UP001153555">
    <property type="component" value="Unassembled WGS sequence"/>
</dbReference>
<gene>
    <name evidence="4" type="ORF">SHERM_10432</name>
</gene>
<evidence type="ECO:0008006" key="6">
    <source>
        <dbReference type="Google" id="ProtNLM"/>
    </source>
</evidence>
<evidence type="ECO:0000259" key="2">
    <source>
        <dbReference type="Pfam" id="PF04782"/>
    </source>
</evidence>
<organism evidence="4 5">
    <name type="scientific">Striga hermonthica</name>
    <name type="common">Purple witchweed</name>
    <name type="synonym">Buchnera hermonthica</name>
    <dbReference type="NCBI Taxonomy" id="68872"/>
    <lineage>
        <taxon>Eukaryota</taxon>
        <taxon>Viridiplantae</taxon>
        <taxon>Streptophyta</taxon>
        <taxon>Embryophyta</taxon>
        <taxon>Tracheophyta</taxon>
        <taxon>Spermatophyta</taxon>
        <taxon>Magnoliopsida</taxon>
        <taxon>eudicotyledons</taxon>
        <taxon>Gunneridae</taxon>
        <taxon>Pentapetalae</taxon>
        <taxon>asterids</taxon>
        <taxon>lamiids</taxon>
        <taxon>Lamiales</taxon>
        <taxon>Orobanchaceae</taxon>
        <taxon>Buchnereae</taxon>
        <taxon>Striga</taxon>
    </lineage>
</organism>
<dbReference type="PANTHER" id="PTHR21450:SF17">
    <property type="entry name" value="OS09G0542500 PROTEIN"/>
    <property type="match status" value="1"/>
</dbReference>
<accession>A0A9N7R2V9</accession>
<sequence length="767" mass="88350">MGCVASRLQDEEEVVSICRERKRQIKRAVERRYALADAHYKYFQSLYGVSAAINLFVARHSPPPLYITIPSPAPEKNSVVSNPLFLKQNPSEPSKKAIPCDSCSSSRSSASEEHRPLEKNENRNKKNDEEEENEEKEKICGYFYMDMPRSNTMASPQRGFEWDFFNPFENVAMAAPEMINVYNNINKNISEEDLRAVREQEGIPELEDERECVVESKRSDVEKEKENGAKVVEREVSGAKTHRAEERQKEVLNVIDTPVRGRELLEALKDIEDHFMVAYDAGKEVSRMLECNRVHLQSNIEEIKESSTKLIQAIPWRSASSRSASCKSLVSGSRSSSAWTEFSNDLFDDYGGMASGSHSLTLERLYAWEKKLYQEVKEGDEIRRIYERKCNHLWNQDVRGDEELTVDKCRAAVKDLYSRILVAIRSAETISNKIEKLRDEELEPQIRELLQGLTRTWKTILESHEIQNKIIFEVKTFTCPSYRKFCNESHRLATLQLETELLNWRSCFNEYVQAQRRYIEALYRWLSKFVGPEVEYYSRAGRAHSPPRLSGGPHLLGVCHDWLDFVSNLPDRSASLAIRSCAKDVRALWAQQGEEQMQKRKVDGLSKELDRKILAFQKAESSTMFLQLRLTDGSSNGPGDEDRAGSWPNSKDTVDEFRMKVELEKEKHVKCMQETERLTLNGFQSGFCRDTVDEFRMKVELEKEKHVKCMQETERLTLNGFQSGFCRVFESMSEFSRAVLKMYNELIAVENGGKSFTESGQVENGGR</sequence>
<dbReference type="InterPro" id="IPR006868">
    <property type="entry name" value="DUF630"/>
</dbReference>
<dbReference type="AlphaFoldDB" id="A0A9N7R2V9"/>
<feature type="region of interest" description="Disordered" evidence="1">
    <location>
        <begin position="630"/>
        <end position="651"/>
    </location>
</feature>
<dbReference type="InterPro" id="IPR006867">
    <property type="entry name" value="DUF632"/>
</dbReference>
<feature type="domain" description="DUF632" evidence="2">
    <location>
        <begin position="264"/>
        <end position="586"/>
    </location>
</feature>
<keyword evidence="5" id="KW-1185">Reference proteome</keyword>
<feature type="domain" description="DUF630" evidence="3">
    <location>
        <begin position="1"/>
        <end position="60"/>
    </location>
</feature>
<evidence type="ECO:0000259" key="3">
    <source>
        <dbReference type="Pfam" id="PF04783"/>
    </source>
</evidence>
<feature type="compositionally biased region" description="Basic and acidic residues" evidence="1">
    <location>
        <begin position="110"/>
        <end position="128"/>
    </location>
</feature>
<evidence type="ECO:0000313" key="5">
    <source>
        <dbReference type="Proteomes" id="UP001153555"/>
    </source>
</evidence>
<evidence type="ECO:0000313" key="4">
    <source>
        <dbReference type="EMBL" id="CAA0807722.1"/>
    </source>
</evidence>